<evidence type="ECO:0000256" key="2">
    <source>
        <dbReference type="SAM" id="SignalP"/>
    </source>
</evidence>
<evidence type="ECO:0000259" key="3">
    <source>
        <dbReference type="Pfam" id="PF13670"/>
    </source>
</evidence>
<dbReference type="InterPro" id="IPR025711">
    <property type="entry name" value="PepSY"/>
</dbReference>
<evidence type="ECO:0000313" key="4">
    <source>
        <dbReference type="EMBL" id="MFC2967119.1"/>
    </source>
</evidence>
<keyword evidence="2" id="KW-0732">Signal</keyword>
<gene>
    <name evidence="4" type="ORF">ACFOES_03360</name>
</gene>
<dbReference type="Proteomes" id="UP001595443">
    <property type="component" value="Unassembled WGS sequence"/>
</dbReference>
<protein>
    <submittedName>
        <fullName evidence="4">PepSY domain-containing protein</fullName>
    </submittedName>
</protein>
<name>A0ABV7ACR5_9RHOB</name>
<sequence>MRKLLTMTTVLTGLSLAGMAVAEDRDCTAPMANWQPRQAVQKMAEEKGWTVRRIKTDDGCYEIKGRDARGRRIEAKVDPATLAVVDMEYEDDDDDDKGRNAAKAAPAGTVAPPDNGLFKKGGAGVVVK</sequence>
<proteinExistence type="predicted"/>
<dbReference type="Pfam" id="PF13670">
    <property type="entry name" value="PepSY_2"/>
    <property type="match status" value="1"/>
</dbReference>
<evidence type="ECO:0000256" key="1">
    <source>
        <dbReference type="SAM" id="MobiDB-lite"/>
    </source>
</evidence>
<evidence type="ECO:0000313" key="5">
    <source>
        <dbReference type="Proteomes" id="UP001595443"/>
    </source>
</evidence>
<dbReference type="EMBL" id="JBHRSK010000004">
    <property type="protein sequence ID" value="MFC2967119.1"/>
    <property type="molecule type" value="Genomic_DNA"/>
</dbReference>
<dbReference type="RefSeq" id="WP_377831760.1">
    <property type="nucleotide sequence ID" value="NZ_JBHRSK010000004.1"/>
</dbReference>
<feature type="compositionally biased region" description="Low complexity" evidence="1">
    <location>
        <begin position="101"/>
        <end position="113"/>
    </location>
</feature>
<feature type="domain" description="PepSY" evidence="3">
    <location>
        <begin position="8"/>
        <end position="87"/>
    </location>
</feature>
<feature type="region of interest" description="Disordered" evidence="1">
    <location>
        <begin position="89"/>
        <end position="116"/>
    </location>
</feature>
<reference evidence="5" key="1">
    <citation type="journal article" date="2019" name="Int. J. Syst. Evol. Microbiol.">
        <title>The Global Catalogue of Microorganisms (GCM) 10K type strain sequencing project: providing services to taxonomists for standard genome sequencing and annotation.</title>
        <authorList>
            <consortium name="The Broad Institute Genomics Platform"/>
            <consortium name="The Broad Institute Genome Sequencing Center for Infectious Disease"/>
            <person name="Wu L."/>
            <person name="Ma J."/>
        </authorList>
    </citation>
    <scope>NUCLEOTIDE SEQUENCE [LARGE SCALE GENOMIC DNA]</scope>
    <source>
        <strain evidence="5">KCTC 62192</strain>
    </source>
</reference>
<feature type="chain" id="PRO_5047499358" evidence="2">
    <location>
        <begin position="23"/>
        <end position="128"/>
    </location>
</feature>
<accession>A0ABV7ACR5</accession>
<comment type="caution">
    <text evidence="4">The sequence shown here is derived from an EMBL/GenBank/DDBJ whole genome shotgun (WGS) entry which is preliminary data.</text>
</comment>
<organism evidence="4 5">
    <name type="scientific">Acidimangrovimonas pyrenivorans</name>
    <dbReference type="NCBI Taxonomy" id="2030798"/>
    <lineage>
        <taxon>Bacteria</taxon>
        <taxon>Pseudomonadati</taxon>
        <taxon>Pseudomonadota</taxon>
        <taxon>Alphaproteobacteria</taxon>
        <taxon>Rhodobacterales</taxon>
        <taxon>Paracoccaceae</taxon>
        <taxon>Acidimangrovimonas</taxon>
    </lineage>
</organism>
<keyword evidence="5" id="KW-1185">Reference proteome</keyword>
<feature type="signal peptide" evidence="2">
    <location>
        <begin position="1"/>
        <end position="22"/>
    </location>
</feature>